<dbReference type="RefSeq" id="WP_010570811.1">
    <property type="nucleotide sequence ID" value="NZ_AHMO02000008.1"/>
</dbReference>
<gene>
    <name evidence="2" type="ORF">LEP1GSC050_2573</name>
</gene>
<dbReference type="PANTHER" id="PTHR38436">
    <property type="entry name" value="POLYKETIDE CYCLASE SNOAL-LIKE DOMAIN"/>
    <property type="match status" value="1"/>
</dbReference>
<organism evidence="2 3">
    <name type="scientific">Leptospira broomii serovar Hurstbridge str. 5399</name>
    <dbReference type="NCBI Taxonomy" id="1049789"/>
    <lineage>
        <taxon>Bacteria</taxon>
        <taxon>Pseudomonadati</taxon>
        <taxon>Spirochaetota</taxon>
        <taxon>Spirochaetia</taxon>
        <taxon>Leptospirales</taxon>
        <taxon>Leptospiraceae</taxon>
        <taxon>Leptospira</taxon>
    </lineage>
</organism>
<dbReference type="Gene3D" id="3.10.450.50">
    <property type="match status" value="1"/>
</dbReference>
<sequence length="152" mass="17357">MKLMLLKPLSIIALIIINIQTVSAKDNKKEAFNKRIVLEFYEAAINRKDYDRAANFLGTRYIQHNQAAADGKDGLRKFLTFLKEKFPNSRSEIKKVFTDGDYVILHVHAVRIPGTKGIAIIDIFRIQDGKITEHWDVHEDISATPVNDNGMF</sequence>
<dbReference type="Proteomes" id="UP000015454">
    <property type="component" value="Unassembled WGS sequence"/>
</dbReference>
<dbReference type="InterPro" id="IPR009959">
    <property type="entry name" value="Cyclase_SnoaL-like"/>
</dbReference>
<dbReference type="GO" id="GO:0030638">
    <property type="term" value="P:polyketide metabolic process"/>
    <property type="evidence" value="ECO:0007669"/>
    <property type="project" value="InterPro"/>
</dbReference>
<protein>
    <submittedName>
        <fullName evidence="2">SnoaL-like polyketide cyclase</fullName>
    </submittedName>
</protein>
<dbReference type="Pfam" id="PF07366">
    <property type="entry name" value="SnoaL"/>
    <property type="match status" value="1"/>
</dbReference>
<dbReference type="STRING" id="1049789.LEP1GSC050_2573"/>
<dbReference type="PANTHER" id="PTHR38436:SF1">
    <property type="entry name" value="ESTER CYCLASE"/>
    <property type="match status" value="1"/>
</dbReference>
<dbReference type="EMBL" id="AHMO02000008">
    <property type="protein sequence ID" value="EQA44884.1"/>
    <property type="molecule type" value="Genomic_DNA"/>
</dbReference>
<feature type="chain" id="PRO_5004575634" evidence="1">
    <location>
        <begin position="25"/>
        <end position="152"/>
    </location>
</feature>
<dbReference type="InterPro" id="IPR032710">
    <property type="entry name" value="NTF2-like_dom_sf"/>
</dbReference>
<comment type="caution">
    <text evidence="2">The sequence shown here is derived from an EMBL/GenBank/DDBJ whole genome shotgun (WGS) entry which is preliminary data.</text>
</comment>
<evidence type="ECO:0000313" key="3">
    <source>
        <dbReference type="Proteomes" id="UP000015454"/>
    </source>
</evidence>
<reference evidence="2" key="1">
    <citation type="submission" date="2013-05" db="EMBL/GenBank/DDBJ databases">
        <authorList>
            <person name="Harkins D.M."/>
            <person name="Durkin A.S."/>
            <person name="Brinkac L.M."/>
            <person name="Haft D.H."/>
            <person name="Selengut J.D."/>
            <person name="Sanka R."/>
            <person name="DePew J."/>
            <person name="Purushe J."/>
            <person name="Hartskeerl R.A."/>
            <person name="Ahmed A."/>
            <person name="van der Linden H."/>
            <person name="Goris M.G.A."/>
            <person name="Vinetz J.M."/>
            <person name="Sutton G.G."/>
            <person name="Nierman W.C."/>
            <person name="Fouts D.E."/>
        </authorList>
    </citation>
    <scope>NUCLEOTIDE SEQUENCE [LARGE SCALE GENOMIC DNA]</scope>
    <source>
        <strain evidence="2">5399</strain>
    </source>
</reference>
<name>T0GDJ1_9LEPT</name>
<feature type="signal peptide" evidence="1">
    <location>
        <begin position="1"/>
        <end position="24"/>
    </location>
</feature>
<evidence type="ECO:0000313" key="2">
    <source>
        <dbReference type="EMBL" id="EQA44884.1"/>
    </source>
</evidence>
<dbReference type="AlphaFoldDB" id="T0GDJ1"/>
<evidence type="ECO:0000256" key="1">
    <source>
        <dbReference type="SAM" id="SignalP"/>
    </source>
</evidence>
<keyword evidence="3" id="KW-1185">Reference proteome</keyword>
<dbReference type="SUPFAM" id="SSF54427">
    <property type="entry name" value="NTF2-like"/>
    <property type="match status" value="1"/>
</dbReference>
<proteinExistence type="predicted"/>
<accession>T0GDJ1</accession>
<dbReference type="OrthoDB" id="9812089at2"/>
<keyword evidence="1" id="KW-0732">Signal</keyword>